<dbReference type="RefSeq" id="WP_190891507.1">
    <property type="nucleotide sequence ID" value="NZ_JACWZY010000035.1"/>
</dbReference>
<dbReference type="Gene3D" id="3.40.630.30">
    <property type="match status" value="1"/>
</dbReference>
<dbReference type="Proteomes" id="UP000598820">
    <property type="component" value="Unassembled WGS sequence"/>
</dbReference>
<name>A0A927AUL1_9BACT</name>
<proteinExistence type="predicted"/>
<dbReference type="PANTHER" id="PTHR41700:SF1">
    <property type="entry name" value="N-ACETYLTRANSFERASE DOMAIN-CONTAINING PROTEIN"/>
    <property type="match status" value="1"/>
</dbReference>
<dbReference type="AlphaFoldDB" id="A0A927AUL1"/>
<sequence>MEIIKITSINVLNEIVGLQKEIWGFSDRECLPSHILLASSKTGGLILGCYDEDQLLGFSQTIPALNDNLHANHYLHALGVKPNSRSGNIGFLIMKAHRALSIQQGIGTIKWTFDPLESINANLYIKKLGANIEDYVPNYYGDNLNGINEGISTDRFLVDWDLHHPNTVQRIDGVSSNYSQENIGEDFVIVSVYSGDSFTLGTNTKFAIEIPVDFQTLKEMHFAKAVEIRMNSRKVFMALIKAQKRIVDFALIYRDGQRRAYYLTD</sequence>
<evidence type="ECO:0000259" key="1">
    <source>
        <dbReference type="PROSITE" id="PS51186"/>
    </source>
</evidence>
<protein>
    <recommendedName>
        <fullName evidence="1">N-acetyltransferase domain-containing protein</fullName>
    </recommendedName>
</protein>
<dbReference type="SUPFAM" id="SSF55729">
    <property type="entry name" value="Acyl-CoA N-acyltransferases (Nat)"/>
    <property type="match status" value="1"/>
</dbReference>
<reference evidence="2" key="1">
    <citation type="submission" date="2020-09" db="EMBL/GenBank/DDBJ databases">
        <authorList>
            <person name="Kim M.K."/>
        </authorList>
    </citation>
    <scope>NUCLEOTIDE SEQUENCE</scope>
    <source>
        <strain evidence="2">BT702</strain>
    </source>
</reference>
<accession>A0A927AUL1</accession>
<evidence type="ECO:0000313" key="2">
    <source>
        <dbReference type="EMBL" id="MBD2704703.1"/>
    </source>
</evidence>
<evidence type="ECO:0000313" key="3">
    <source>
        <dbReference type="Proteomes" id="UP000598820"/>
    </source>
</evidence>
<dbReference type="InterPro" id="IPR038764">
    <property type="entry name" value="GNAT_N_AcTrfase_prd"/>
</dbReference>
<dbReference type="EMBL" id="JACWZY010000035">
    <property type="protein sequence ID" value="MBD2704703.1"/>
    <property type="molecule type" value="Genomic_DNA"/>
</dbReference>
<keyword evidence="3" id="KW-1185">Reference proteome</keyword>
<organism evidence="2 3">
    <name type="scientific">Spirosoma profusum</name>
    <dbReference type="NCBI Taxonomy" id="2771354"/>
    <lineage>
        <taxon>Bacteria</taxon>
        <taxon>Pseudomonadati</taxon>
        <taxon>Bacteroidota</taxon>
        <taxon>Cytophagia</taxon>
        <taxon>Cytophagales</taxon>
        <taxon>Cytophagaceae</taxon>
        <taxon>Spirosoma</taxon>
    </lineage>
</organism>
<dbReference type="InterPro" id="IPR000182">
    <property type="entry name" value="GNAT_dom"/>
</dbReference>
<dbReference type="PANTHER" id="PTHR41700">
    <property type="entry name" value="GCN5-RELATED N-ACETYLTRANSFERASE"/>
    <property type="match status" value="1"/>
</dbReference>
<dbReference type="PROSITE" id="PS51186">
    <property type="entry name" value="GNAT"/>
    <property type="match status" value="1"/>
</dbReference>
<dbReference type="GO" id="GO:0016747">
    <property type="term" value="F:acyltransferase activity, transferring groups other than amino-acyl groups"/>
    <property type="evidence" value="ECO:0007669"/>
    <property type="project" value="InterPro"/>
</dbReference>
<dbReference type="InterPro" id="IPR016181">
    <property type="entry name" value="Acyl_CoA_acyltransferase"/>
</dbReference>
<feature type="domain" description="N-acetyltransferase" evidence="1">
    <location>
        <begin position="1"/>
        <end position="154"/>
    </location>
</feature>
<comment type="caution">
    <text evidence="2">The sequence shown here is derived from an EMBL/GenBank/DDBJ whole genome shotgun (WGS) entry which is preliminary data.</text>
</comment>
<gene>
    <name evidence="2" type="ORF">IC229_28970</name>
</gene>